<dbReference type="HOGENOM" id="CLU_2607205_0_0_1"/>
<gene>
    <name evidence="1" type="ORF">GLOINDRAFT_22974</name>
</gene>
<evidence type="ECO:0000313" key="1">
    <source>
        <dbReference type="EMBL" id="ESA16276.1"/>
    </source>
</evidence>
<accession>U9UKZ2</accession>
<protein>
    <submittedName>
        <fullName evidence="1">Uncharacterized protein</fullName>
    </submittedName>
</protein>
<dbReference type="AlphaFoldDB" id="U9UKZ2"/>
<proteinExistence type="predicted"/>
<name>U9UKZ2_RHIID</name>
<sequence length="79" mass="9470">MTEPSNIFHAASNNMKIRELTREIWERCYLNIRELIWIKRCNRVIELEKSKGITKKEKKRKKGKKEDDEFEDNGSTSIN</sequence>
<reference evidence="1" key="1">
    <citation type="submission" date="2013-07" db="EMBL/GenBank/DDBJ databases">
        <title>The genome of an arbuscular mycorrhizal fungus provides insights into the evolution of the oldest plant symbiosis.</title>
        <authorList>
            <consortium name="DOE Joint Genome Institute"/>
            <person name="Tisserant E."/>
            <person name="Malbreil M."/>
            <person name="Kuo A."/>
            <person name="Kohler A."/>
            <person name="Symeonidi A."/>
            <person name="Balestrini R."/>
            <person name="Charron P."/>
            <person name="Duensing N."/>
            <person name="Frei-dit-Frey N."/>
            <person name="Gianinazzi-Pearson V."/>
            <person name="Gilbert B."/>
            <person name="Handa Y."/>
            <person name="Hijri M."/>
            <person name="Kaul R."/>
            <person name="Kawaguchi M."/>
            <person name="Krajinski F."/>
            <person name="Lammers P."/>
            <person name="Lapierre D."/>
            <person name="Masclaux F.G."/>
            <person name="Murat C."/>
            <person name="Morin E."/>
            <person name="Ndikumana S."/>
            <person name="Pagni M."/>
            <person name="Petitpierre D."/>
            <person name="Requena N."/>
            <person name="Rosikiewicz P."/>
            <person name="Riley R."/>
            <person name="Saito K."/>
            <person name="San Clemente H."/>
            <person name="Shapiro H."/>
            <person name="van Tuinen D."/>
            <person name="Becard G."/>
            <person name="Bonfante P."/>
            <person name="Paszkowski U."/>
            <person name="Shachar-Hill Y."/>
            <person name="Young J.P."/>
            <person name="Sanders I.R."/>
            <person name="Henrissat B."/>
            <person name="Rensing S.A."/>
            <person name="Grigoriev I.V."/>
            <person name="Corradi N."/>
            <person name="Roux C."/>
            <person name="Martin F."/>
        </authorList>
    </citation>
    <scope>NUCLEOTIDE SEQUENCE</scope>
    <source>
        <strain evidence="1">DAOM 197198</strain>
    </source>
</reference>
<dbReference type="EMBL" id="KI281175">
    <property type="protein sequence ID" value="ESA16276.1"/>
    <property type="molecule type" value="Genomic_DNA"/>
</dbReference>
<organism evidence="1">
    <name type="scientific">Rhizophagus irregularis (strain DAOM 181602 / DAOM 197198 / MUCL 43194)</name>
    <name type="common">Arbuscular mycorrhizal fungus</name>
    <name type="synonym">Glomus intraradices</name>
    <dbReference type="NCBI Taxonomy" id="747089"/>
    <lineage>
        <taxon>Eukaryota</taxon>
        <taxon>Fungi</taxon>
        <taxon>Fungi incertae sedis</taxon>
        <taxon>Mucoromycota</taxon>
        <taxon>Glomeromycotina</taxon>
        <taxon>Glomeromycetes</taxon>
        <taxon>Glomerales</taxon>
        <taxon>Glomeraceae</taxon>
        <taxon>Rhizophagus</taxon>
    </lineage>
</organism>